<name>A0A3S5BDY7_9PLAT</name>
<evidence type="ECO:0000313" key="2">
    <source>
        <dbReference type="Proteomes" id="UP000784294"/>
    </source>
</evidence>
<dbReference type="Proteomes" id="UP000784294">
    <property type="component" value="Unassembled WGS sequence"/>
</dbReference>
<organism evidence="1 2">
    <name type="scientific">Protopolystoma xenopodis</name>
    <dbReference type="NCBI Taxonomy" id="117903"/>
    <lineage>
        <taxon>Eukaryota</taxon>
        <taxon>Metazoa</taxon>
        <taxon>Spiralia</taxon>
        <taxon>Lophotrochozoa</taxon>
        <taxon>Platyhelminthes</taxon>
        <taxon>Monogenea</taxon>
        <taxon>Polyopisthocotylea</taxon>
        <taxon>Polystomatidea</taxon>
        <taxon>Polystomatidae</taxon>
        <taxon>Protopolystoma</taxon>
    </lineage>
</organism>
<comment type="caution">
    <text evidence="1">The sequence shown here is derived from an EMBL/GenBank/DDBJ whole genome shotgun (WGS) entry which is preliminary data.</text>
</comment>
<accession>A0A3S5BDY7</accession>
<sequence>MQFLLDPQNVSDYIWKLMNLKPDGTHKGILDIDFLLSEERKVHAKQSLSECILEKTDTIDFGDDIPDKDYLDLQPSIELELVDPTSSCGLQLEPSVVPEPNYCKSELQERLSNRNASRDEAISFLLSLNGRRAVLRDLVELDAFLGRFLENFGTEQDSNAGMHVFLGANAGTAGGTLQQFIMQFSFL</sequence>
<dbReference type="OrthoDB" id="340432at2759"/>
<dbReference type="AlphaFoldDB" id="A0A3S5BDY7"/>
<reference evidence="1" key="1">
    <citation type="submission" date="2018-11" db="EMBL/GenBank/DDBJ databases">
        <authorList>
            <consortium name="Pathogen Informatics"/>
        </authorList>
    </citation>
    <scope>NUCLEOTIDE SEQUENCE</scope>
</reference>
<proteinExistence type="predicted"/>
<dbReference type="EMBL" id="CAAALY010048041">
    <property type="protein sequence ID" value="VEL20797.1"/>
    <property type="molecule type" value="Genomic_DNA"/>
</dbReference>
<evidence type="ECO:0000313" key="1">
    <source>
        <dbReference type="EMBL" id="VEL20797.1"/>
    </source>
</evidence>
<protein>
    <submittedName>
        <fullName evidence="1">Uncharacterized protein</fullName>
    </submittedName>
</protein>
<gene>
    <name evidence="1" type="ORF">PXEA_LOCUS14237</name>
</gene>
<keyword evidence="2" id="KW-1185">Reference proteome</keyword>